<evidence type="ECO:0000313" key="2">
    <source>
        <dbReference type="Proteomes" id="UP000179441"/>
    </source>
</evidence>
<gene>
    <name evidence="1" type="ORF">BKG84_25145</name>
</gene>
<comment type="caution">
    <text evidence="1">The sequence shown here is derived from an EMBL/GenBank/DDBJ whole genome shotgun (WGS) entry which is preliminary data.</text>
</comment>
<name>A0A1S1M282_MYCCH</name>
<sequence>MGDIQDQMDDALIEAFADQGWIMRADGGITTRSCVTEAAIDLPKFRDYIIESLGLRQEWSESSPIARNAGGQLVGTFPRPQREWAQQSIDYKNSDKSPERHKHFFLVSRIITGWSREA</sequence>
<reference evidence="1 2" key="1">
    <citation type="submission" date="2016-10" db="EMBL/GenBank/DDBJ databases">
        <title>Evaluation of Human, Veterinary and Environmental Mycobacterium chelonae Isolates by Core Genome Phylogenomic Analysis, Targeted Gene Comparison, and Anti-microbial Susceptibility Patterns: A Tale of Mistaken Identities.</title>
        <authorList>
            <person name="Fogelson S.B."/>
            <person name="Camus A.C."/>
            <person name="Lorenz W."/>
            <person name="Vasireddy R."/>
            <person name="Vasireddy S."/>
            <person name="Smith T."/>
            <person name="Brown-Elliott B.A."/>
            <person name="Wallace R.J.Jr."/>
            <person name="Hasan N.A."/>
            <person name="Reischl U."/>
            <person name="Sanchez S."/>
        </authorList>
    </citation>
    <scope>NUCLEOTIDE SEQUENCE [LARGE SCALE GENOMIC DNA]</scope>
    <source>
        <strain evidence="1 2">15518</strain>
    </source>
</reference>
<proteinExistence type="predicted"/>
<dbReference type="AlphaFoldDB" id="A0A1S1M282"/>
<dbReference type="RefSeq" id="WP_070916975.1">
    <property type="nucleotide sequence ID" value="NZ_MLIR01000012.1"/>
</dbReference>
<accession>A0A1S1M282</accession>
<dbReference type="Proteomes" id="UP000179441">
    <property type="component" value="Unassembled WGS sequence"/>
</dbReference>
<protein>
    <submittedName>
        <fullName evidence="1">Uncharacterized protein</fullName>
    </submittedName>
</protein>
<keyword evidence="2" id="KW-1185">Reference proteome</keyword>
<evidence type="ECO:0000313" key="1">
    <source>
        <dbReference type="EMBL" id="OHU76015.1"/>
    </source>
</evidence>
<dbReference type="EMBL" id="MLIS01000007">
    <property type="protein sequence ID" value="OHU76015.1"/>
    <property type="molecule type" value="Genomic_DNA"/>
</dbReference>
<organism evidence="1 2">
    <name type="scientific">Mycobacteroides chelonae</name>
    <name type="common">Mycobacterium chelonae</name>
    <dbReference type="NCBI Taxonomy" id="1774"/>
    <lineage>
        <taxon>Bacteria</taxon>
        <taxon>Bacillati</taxon>
        <taxon>Actinomycetota</taxon>
        <taxon>Actinomycetes</taxon>
        <taxon>Mycobacteriales</taxon>
        <taxon>Mycobacteriaceae</taxon>
        <taxon>Mycobacteroides</taxon>
    </lineage>
</organism>